<reference evidence="1" key="1">
    <citation type="submission" date="2014-11" db="EMBL/GenBank/DDBJ databases">
        <authorList>
            <person name="Amaro Gonzalez C."/>
        </authorList>
    </citation>
    <scope>NUCLEOTIDE SEQUENCE</scope>
</reference>
<reference evidence="1" key="2">
    <citation type="journal article" date="2015" name="Fish Shellfish Immunol.">
        <title>Early steps in the European eel (Anguilla anguilla)-Vibrio vulnificus interaction in the gills: Role of the RtxA13 toxin.</title>
        <authorList>
            <person name="Callol A."/>
            <person name="Pajuelo D."/>
            <person name="Ebbesson L."/>
            <person name="Teles M."/>
            <person name="MacKenzie S."/>
            <person name="Amaro C."/>
        </authorList>
    </citation>
    <scope>NUCLEOTIDE SEQUENCE</scope>
</reference>
<evidence type="ECO:0000313" key="1">
    <source>
        <dbReference type="EMBL" id="JAH45027.1"/>
    </source>
</evidence>
<proteinExistence type="predicted"/>
<name>A0A0E9SUV0_ANGAN</name>
<dbReference type="EMBL" id="GBXM01063550">
    <property type="protein sequence ID" value="JAH45027.1"/>
    <property type="molecule type" value="Transcribed_RNA"/>
</dbReference>
<protein>
    <submittedName>
        <fullName evidence="1">Uncharacterized protein</fullName>
    </submittedName>
</protein>
<organism evidence="1">
    <name type="scientific">Anguilla anguilla</name>
    <name type="common">European freshwater eel</name>
    <name type="synonym">Muraena anguilla</name>
    <dbReference type="NCBI Taxonomy" id="7936"/>
    <lineage>
        <taxon>Eukaryota</taxon>
        <taxon>Metazoa</taxon>
        <taxon>Chordata</taxon>
        <taxon>Craniata</taxon>
        <taxon>Vertebrata</taxon>
        <taxon>Euteleostomi</taxon>
        <taxon>Actinopterygii</taxon>
        <taxon>Neopterygii</taxon>
        <taxon>Teleostei</taxon>
        <taxon>Anguilliformes</taxon>
        <taxon>Anguillidae</taxon>
        <taxon>Anguilla</taxon>
    </lineage>
</organism>
<dbReference type="AlphaFoldDB" id="A0A0E9SUV0"/>
<sequence length="24" mass="2674">MDNRTLVLHLLQCQNVYAGTSPLS</sequence>
<accession>A0A0E9SUV0</accession>